<dbReference type="Gramene" id="ESW10760">
    <property type="protein sequence ID" value="ESW10760"/>
    <property type="gene ID" value="PHAVU_009G235400g"/>
</dbReference>
<keyword evidence="2" id="KW-1185">Reference proteome</keyword>
<organism evidence="1 2">
    <name type="scientific">Phaseolus vulgaris</name>
    <name type="common">Kidney bean</name>
    <name type="synonym">French bean</name>
    <dbReference type="NCBI Taxonomy" id="3885"/>
    <lineage>
        <taxon>Eukaryota</taxon>
        <taxon>Viridiplantae</taxon>
        <taxon>Streptophyta</taxon>
        <taxon>Embryophyta</taxon>
        <taxon>Tracheophyta</taxon>
        <taxon>Spermatophyta</taxon>
        <taxon>Magnoliopsida</taxon>
        <taxon>eudicotyledons</taxon>
        <taxon>Gunneridae</taxon>
        <taxon>Pentapetalae</taxon>
        <taxon>rosids</taxon>
        <taxon>fabids</taxon>
        <taxon>Fabales</taxon>
        <taxon>Fabaceae</taxon>
        <taxon>Papilionoideae</taxon>
        <taxon>50 kb inversion clade</taxon>
        <taxon>NPAAA clade</taxon>
        <taxon>indigoferoid/millettioid clade</taxon>
        <taxon>Phaseoleae</taxon>
        <taxon>Phaseolus</taxon>
    </lineage>
</organism>
<dbReference type="AlphaFoldDB" id="V7AZP7"/>
<sequence length="105" mass="12022">MHEEREKKETSFPLKFEEGVPDTNPSLWLAFSSSPQHGFSLQCQTHHFSQEIGLDSTFTLFAPIVIFKTYIPHQTISFCLNILVFTTYTAINSSLFIRFTSSITL</sequence>
<name>V7AZP7_PHAVU</name>
<reference evidence="2" key="1">
    <citation type="journal article" date="2014" name="Nat. Genet.">
        <title>A reference genome for common bean and genome-wide analysis of dual domestications.</title>
        <authorList>
            <person name="Schmutz J."/>
            <person name="McClean P.E."/>
            <person name="Mamidi S."/>
            <person name="Wu G.A."/>
            <person name="Cannon S.B."/>
            <person name="Grimwood J."/>
            <person name="Jenkins J."/>
            <person name="Shu S."/>
            <person name="Song Q."/>
            <person name="Chavarro C."/>
            <person name="Torres-Torres M."/>
            <person name="Geffroy V."/>
            <person name="Moghaddam S.M."/>
            <person name="Gao D."/>
            <person name="Abernathy B."/>
            <person name="Barry K."/>
            <person name="Blair M."/>
            <person name="Brick M.A."/>
            <person name="Chovatia M."/>
            <person name="Gepts P."/>
            <person name="Goodstein D.M."/>
            <person name="Gonzales M."/>
            <person name="Hellsten U."/>
            <person name="Hyten D.L."/>
            <person name="Jia G."/>
            <person name="Kelly J.D."/>
            <person name="Kudrna D."/>
            <person name="Lee R."/>
            <person name="Richard M.M."/>
            <person name="Miklas P.N."/>
            <person name="Osorno J.M."/>
            <person name="Rodrigues J."/>
            <person name="Thareau V."/>
            <person name="Urrea C.A."/>
            <person name="Wang M."/>
            <person name="Yu Y."/>
            <person name="Zhang M."/>
            <person name="Wing R.A."/>
            <person name="Cregan P.B."/>
            <person name="Rokhsar D.S."/>
            <person name="Jackson S.A."/>
        </authorList>
    </citation>
    <scope>NUCLEOTIDE SEQUENCE [LARGE SCALE GENOMIC DNA]</scope>
    <source>
        <strain evidence="2">cv. G19833</strain>
    </source>
</reference>
<evidence type="ECO:0000313" key="2">
    <source>
        <dbReference type="Proteomes" id="UP000000226"/>
    </source>
</evidence>
<accession>V7AZP7</accession>
<dbReference type="EMBL" id="CM002296">
    <property type="protein sequence ID" value="ESW10760.1"/>
    <property type="molecule type" value="Genomic_DNA"/>
</dbReference>
<evidence type="ECO:0000313" key="1">
    <source>
        <dbReference type="EMBL" id="ESW10760.1"/>
    </source>
</evidence>
<protein>
    <submittedName>
        <fullName evidence="1">Uncharacterized protein</fullName>
    </submittedName>
</protein>
<dbReference type="Proteomes" id="UP000000226">
    <property type="component" value="Chromosome 9"/>
</dbReference>
<dbReference type="OrthoDB" id="10366360at2759"/>
<gene>
    <name evidence="1" type="ORF">PHAVU_009G235400g</name>
</gene>
<proteinExistence type="predicted"/>